<accession>A0A397TYQ4</accession>
<dbReference type="EMBL" id="QKWP01002825">
    <property type="protein sequence ID" value="RIB02078.1"/>
    <property type="molecule type" value="Genomic_DNA"/>
</dbReference>
<sequence length="537" mass="62477">MAAKLPTLCLQRIFEELRPLDLTTSYSYLFSCTLVNRYWSDIAIKILWRHPFERQWWSEPATKLLDIYISHFPKEDRKLFINDESITKYEPPPSHDYVSYLRSLKTENLSYATTNWLRNKPTISTDFKVIYETFCRFFIRYARNLELLEYETSSKINIFELSGATSSLLKLKSLVVIDQDYPTRSFITASKVSKNVQTLDITINNHIPRLDLAASVRINDLMKLVSSQKSLKDFILKNEHPKCGECGTRDQSGVLDFRIVFESLIDHALTLSRVELGWVDFHGEFPFLQLAECKNLRELLLDRCQNFGNQDYNDIDSTSFGQLFKLSIKLTPFPSSILCKILTNAGKSLKSLHLDQRSLLSSSKILKNTIQICTLNNPNLLKLSAYIYTSEISNLPNFFSICQKLKSFEIWDINTSPDNDFQSIFQLNSLSVTDVESILPIMSTTFPPHLVEFEVNMNWKFSEIALAEFIRKIRTRIDFLGFRYCNCFTESHFEVLVEHLKYPLKTLDISKRGDNRVGDISWDLIRKSRRIINRVLK</sequence>
<organism evidence="2 3">
    <name type="scientific">Gigaspora rosea</name>
    <dbReference type="NCBI Taxonomy" id="44941"/>
    <lineage>
        <taxon>Eukaryota</taxon>
        <taxon>Fungi</taxon>
        <taxon>Fungi incertae sedis</taxon>
        <taxon>Mucoromycota</taxon>
        <taxon>Glomeromycotina</taxon>
        <taxon>Glomeromycetes</taxon>
        <taxon>Diversisporales</taxon>
        <taxon>Gigasporaceae</taxon>
        <taxon>Gigaspora</taxon>
    </lineage>
</organism>
<gene>
    <name evidence="2" type="ORF">C2G38_2126092</name>
</gene>
<comment type="caution">
    <text evidence="2">The sequence shown here is derived from an EMBL/GenBank/DDBJ whole genome shotgun (WGS) entry which is preliminary data.</text>
</comment>
<dbReference type="SUPFAM" id="SSF52047">
    <property type="entry name" value="RNI-like"/>
    <property type="match status" value="1"/>
</dbReference>
<feature type="domain" description="F-box" evidence="1">
    <location>
        <begin position="3"/>
        <end position="53"/>
    </location>
</feature>
<name>A0A397TYQ4_9GLOM</name>
<dbReference type="Pfam" id="PF12937">
    <property type="entry name" value="F-box-like"/>
    <property type="match status" value="1"/>
</dbReference>
<dbReference type="Gene3D" id="3.80.10.10">
    <property type="entry name" value="Ribonuclease Inhibitor"/>
    <property type="match status" value="1"/>
</dbReference>
<dbReference type="InterPro" id="IPR032675">
    <property type="entry name" value="LRR_dom_sf"/>
</dbReference>
<dbReference type="InterPro" id="IPR001810">
    <property type="entry name" value="F-box_dom"/>
</dbReference>
<protein>
    <recommendedName>
        <fullName evidence="1">F-box domain-containing protein</fullName>
    </recommendedName>
</protein>
<evidence type="ECO:0000313" key="3">
    <source>
        <dbReference type="Proteomes" id="UP000266673"/>
    </source>
</evidence>
<keyword evidence="3" id="KW-1185">Reference proteome</keyword>
<evidence type="ECO:0000259" key="1">
    <source>
        <dbReference type="Pfam" id="PF12937"/>
    </source>
</evidence>
<reference evidence="2 3" key="1">
    <citation type="submission" date="2018-06" db="EMBL/GenBank/DDBJ databases">
        <title>Comparative genomics reveals the genomic features of Rhizophagus irregularis, R. cerebriforme, R. diaphanum and Gigaspora rosea, and their symbiotic lifestyle signature.</title>
        <authorList>
            <person name="Morin E."/>
            <person name="San Clemente H."/>
            <person name="Chen E.C.H."/>
            <person name="De La Providencia I."/>
            <person name="Hainaut M."/>
            <person name="Kuo A."/>
            <person name="Kohler A."/>
            <person name="Murat C."/>
            <person name="Tang N."/>
            <person name="Roy S."/>
            <person name="Loubradou J."/>
            <person name="Henrissat B."/>
            <person name="Grigoriev I.V."/>
            <person name="Corradi N."/>
            <person name="Roux C."/>
            <person name="Martin F.M."/>
        </authorList>
    </citation>
    <scope>NUCLEOTIDE SEQUENCE [LARGE SCALE GENOMIC DNA]</scope>
    <source>
        <strain evidence="2 3">DAOM 194757</strain>
    </source>
</reference>
<dbReference type="Proteomes" id="UP000266673">
    <property type="component" value="Unassembled WGS sequence"/>
</dbReference>
<dbReference type="AlphaFoldDB" id="A0A397TYQ4"/>
<dbReference type="OrthoDB" id="2330282at2759"/>
<proteinExistence type="predicted"/>
<evidence type="ECO:0000313" key="2">
    <source>
        <dbReference type="EMBL" id="RIB02078.1"/>
    </source>
</evidence>